<proteinExistence type="predicted"/>
<keyword evidence="2" id="KW-1185">Reference proteome</keyword>
<protein>
    <submittedName>
        <fullName evidence="1">TMV resistance protein N-like</fullName>
    </submittedName>
</protein>
<accession>A0A2Z7CPJ4</accession>
<evidence type="ECO:0000313" key="1">
    <source>
        <dbReference type="EMBL" id="KZV49012.1"/>
    </source>
</evidence>
<dbReference type="EMBL" id="KQ993790">
    <property type="protein sequence ID" value="KZV49012.1"/>
    <property type="molecule type" value="Genomic_DNA"/>
</dbReference>
<sequence>MSAGKSSLATFHSLHLHAKVFNLLLALYEASYDGGHIYIQRYLIKQHTVLKQCNYDGGGVEMPESGEDILSPY</sequence>
<gene>
    <name evidence="1" type="ORF">F511_09608</name>
</gene>
<dbReference type="Proteomes" id="UP000250235">
    <property type="component" value="Unassembled WGS sequence"/>
</dbReference>
<dbReference type="AlphaFoldDB" id="A0A2Z7CPJ4"/>
<name>A0A2Z7CPJ4_9LAMI</name>
<reference evidence="1 2" key="1">
    <citation type="journal article" date="2015" name="Proc. Natl. Acad. Sci. U.S.A.">
        <title>The resurrection genome of Boea hygrometrica: A blueprint for survival of dehydration.</title>
        <authorList>
            <person name="Xiao L."/>
            <person name="Yang G."/>
            <person name="Zhang L."/>
            <person name="Yang X."/>
            <person name="Zhao S."/>
            <person name="Ji Z."/>
            <person name="Zhou Q."/>
            <person name="Hu M."/>
            <person name="Wang Y."/>
            <person name="Chen M."/>
            <person name="Xu Y."/>
            <person name="Jin H."/>
            <person name="Xiao X."/>
            <person name="Hu G."/>
            <person name="Bao F."/>
            <person name="Hu Y."/>
            <person name="Wan P."/>
            <person name="Li L."/>
            <person name="Deng X."/>
            <person name="Kuang T."/>
            <person name="Xiang C."/>
            <person name="Zhu J.K."/>
            <person name="Oliver M.J."/>
            <person name="He Y."/>
        </authorList>
    </citation>
    <scope>NUCLEOTIDE SEQUENCE [LARGE SCALE GENOMIC DNA]</scope>
    <source>
        <strain evidence="2">cv. XS01</strain>
    </source>
</reference>
<evidence type="ECO:0000313" key="2">
    <source>
        <dbReference type="Proteomes" id="UP000250235"/>
    </source>
</evidence>
<organism evidence="1 2">
    <name type="scientific">Dorcoceras hygrometricum</name>
    <dbReference type="NCBI Taxonomy" id="472368"/>
    <lineage>
        <taxon>Eukaryota</taxon>
        <taxon>Viridiplantae</taxon>
        <taxon>Streptophyta</taxon>
        <taxon>Embryophyta</taxon>
        <taxon>Tracheophyta</taxon>
        <taxon>Spermatophyta</taxon>
        <taxon>Magnoliopsida</taxon>
        <taxon>eudicotyledons</taxon>
        <taxon>Gunneridae</taxon>
        <taxon>Pentapetalae</taxon>
        <taxon>asterids</taxon>
        <taxon>lamiids</taxon>
        <taxon>Lamiales</taxon>
        <taxon>Gesneriaceae</taxon>
        <taxon>Didymocarpoideae</taxon>
        <taxon>Trichosporeae</taxon>
        <taxon>Loxocarpinae</taxon>
        <taxon>Dorcoceras</taxon>
    </lineage>
</organism>